<accession>A0ABR1KR65</accession>
<gene>
    <name evidence="3" type="ORF">IWZ03DRAFT_371950</name>
</gene>
<dbReference type="Gene3D" id="3.30.420.40">
    <property type="match status" value="3"/>
</dbReference>
<keyword evidence="4" id="KW-1185">Reference proteome</keyword>
<reference evidence="3 4" key="1">
    <citation type="submission" date="2024-04" db="EMBL/GenBank/DDBJ databases">
        <title>Phyllosticta paracitricarpa is synonymous to the EU quarantine fungus P. citricarpa based on phylogenomic analyses.</title>
        <authorList>
            <consortium name="Lawrence Berkeley National Laboratory"/>
            <person name="Van Ingen-Buijs V.A."/>
            <person name="Van Westerhoven A.C."/>
            <person name="Haridas S."/>
            <person name="Skiadas P."/>
            <person name="Martin F."/>
            <person name="Groenewald J.Z."/>
            <person name="Crous P.W."/>
            <person name="Seidl M.F."/>
        </authorList>
    </citation>
    <scope>NUCLEOTIDE SEQUENCE [LARGE SCALE GENOMIC DNA]</scope>
    <source>
        <strain evidence="3 4">CBS 123371</strain>
    </source>
</reference>
<dbReference type="PROSITE" id="PS00432">
    <property type="entry name" value="ACTINS_2"/>
    <property type="match status" value="1"/>
</dbReference>
<feature type="compositionally biased region" description="Polar residues" evidence="2">
    <location>
        <begin position="103"/>
        <end position="120"/>
    </location>
</feature>
<comment type="similarity">
    <text evidence="1">Belongs to the actin family.</text>
</comment>
<dbReference type="InterPro" id="IPR004000">
    <property type="entry name" value="Actin"/>
</dbReference>
<dbReference type="InterPro" id="IPR043129">
    <property type="entry name" value="ATPase_NBD"/>
</dbReference>
<evidence type="ECO:0000313" key="4">
    <source>
        <dbReference type="Proteomes" id="UP001363622"/>
    </source>
</evidence>
<dbReference type="Gene3D" id="3.90.640.10">
    <property type="entry name" value="Actin, Chain A, domain 4"/>
    <property type="match status" value="1"/>
</dbReference>
<name>A0ABR1KR65_9PEZI</name>
<evidence type="ECO:0000313" key="3">
    <source>
        <dbReference type="EMBL" id="KAK7520028.1"/>
    </source>
</evidence>
<evidence type="ECO:0000256" key="1">
    <source>
        <dbReference type="RuleBase" id="RU000487"/>
    </source>
</evidence>
<sequence>MALPTSQAPAQNEYAGDEVSAIILDPGYSTTRAGFAGEDVPKSVLPSFYGLRDGQGDPVFGENSIHNPLSHLEIKNPWSTEGVVEDWDVATKLWEYSITSRLTGTRGTSPAKNGLNNASNGDGDVNMEDVEESEKPLEGSPLLMSEPGWVTQKHREKCIEVAMEEWGAPAFYVQKTGVLAAFASGKPSALVVDVGAATTSVTPVVDGLVIKKGVMKSPLAGNFVSQQLRLIFKQSQVPLTPHYMVASKTPVEAGAPAQAVYKEFDKEPTASFRRLEEERVITEFKESVVQLWTGPGKLSSSGNEEVVKSSPGRPFEMPDGWNQVFGAERFKAAEGLFDAKAALVDSENPRPREDQTIPQLIVQALSHVDVEVRPALLSNIVVTGGSSLLYGFTERLNQELAGIYPGPRIRMQAPGNTVERKYASWIGGSILGSLGSFHQLWVSKKEYDEHGAAIVEKRCK</sequence>
<dbReference type="Proteomes" id="UP001363622">
    <property type="component" value="Unassembled WGS sequence"/>
</dbReference>
<evidence type="ECO:0000256" key="2">
    <source>
        <dbReference type="SAM" id="MobiDB-lite"/>
    </source>
</evidence>
<dbReference type="CDD" id="cd13395">
    <property type="entry name" value="ASKHA_NBD_Arp4_ACTL6-like"/>
    <property type="match status" value="1"/>
</dbReference>
<dbReference type="SMART" id="SM00268">
    <property type="entry name" value="ACTIN"/>
    <property type="match status" value="1"/>
</dbReference>
<dbReference type="Pfam" id="PF00022">
    <property type="entry name" value="Actin"/>
    <property type="match status" value="1"/>
</dbReference>
<dbReference type="PANTHER" id="PTHR11937">
    <property type="entry name" value="ACTIN"/>
    <property type="match status" value="1"/>
</dbReference>
<organism evidence="3 4">
    <name type="scientific">Phyllosticta citriasiana</name>
    <dbReference type="NCBI Taxonomy" id="595635"/>
    <lineage>
        <taxon>Eukaryota</taxon>
        <taxon>Fungi</taxon>
        <taxon>Dikarya</taxon>
        <taxon>Ascomycota</taxon>
        <taxon>Pezizomycotina</taxon>
        <taxon>Dothideomycetes</taxon>
        <taxon>Dothideomycetes incertae sedis</taxon>
        <taxon>Botryosphaeriales</taxon>
        <taxon>Phyllostictaceae</taxon>
        <taxon>Phyllosticta</taxon>
    </lineage>
</organism>
<dbReference type="SUPFAM" id="SSF53067">
    <property type="entry name" value="Actin-like ATPase domain"/>
    <property type="match status" value="2"/>
</dbReference>
<dbReference type="EMBL" id="JBBPHU010000003">
    <property type="protein sequence ID" value="KAK7520028.1"/>
    <property type="molecule type" value="Genomic_DNA"/>
</dbReference>
<proteinExistence type="inferred from homology"/>
<dbReference type="InterPro" id="IPR004001">
    <property type="entry name" value="Actin_CS"/>
</dbReference>
<feature type="region of interest" description="Disordered" evidence="2">
    <location>
        <begin position="103"/>
        <end position="145"/>
    </location>
</feature>
<protein>
    <submittedName>
        <fullName evidence="3">Actin-like protein-like protein 6A</fullName>
    </submittedName>
</protein>
<comment type="caution">
    <text evidence="3">The sequence shown here is derived from an EMBL/GenBank/DDBJ whole genome shotgun (WGS) entry which is preliminary data.</text>
</comment>